<dbReference type="Gene3D" id="3.10.450.10">
    <property type="match status" value="1"/>
</dbReference>
<feature type="region of interest" description="Disordered" evidence="1">
    <location>
        <begin position="1"/>
        <end position="21"/>
    </location>
</feature>
<feature type="region of interest" description="Disordered" evidence="1">
    <location>
        <begin position="34"/>
        <end position="59"/>
    </location>
</feature>
<evidence type="ECO:0000313" key="3">
    <source>
        <dbReference type="Proteomes" id="UP000823749"/>
    </source>
</evidence>
<gene>
    <name evidence="2" type="ORF">RHGRI_020303</name>
</gene>
<proteinExistence type="predicted"/>
<dbReference type="EMBL" id="JACTNZ010000007">
    <property type="protein sequence ID" value="KAG5540021.1"/>
    <property type="molecule type" value="Genomic_DNA"/>
</dbReference>
<dbReference type="Proteomes" id="UP000823749">
    <property type="component" value="Chromosome 7"/>
</dbReference>
<dbReference type="AlphaFoldDB" id="A0AAV6JFP1"/>
<dbReference type="InterPro" id="IPR006462">
    <property type="entry name" value="MS5"/>
</dbReference>
<feature type="region of interest" description="Disordered" evidence="1">
    <location>
        <begin position="257"/>
        <end position="286"/>
    </location>
</feature>
<protein>
    <submittedName>
        <fullName evidence="2">Uncharacterized protein</fullName>
    </submittedName>
</protein>
<evidence type="ECO:0000256" key="1">
    <source>
        <dbReference type="SAM" id="MobiDB-lite"/>
    </source>
</evidence>
<dbReference type="PANTHER" id="PTHR31260">
    <property type="entry name" value="CYSTATIN/MONELLIN SUPERFAMILY PROTEIN"/>
    <property type="match status" value="1"/>
</dbReference>
<feature type="compositionally biased region" description="Polar residues" evidence="1">
    <location>
        <begin position="421"/>
        <end position="434"/>
    </location>
</feature>
<evidence type="ECO:0000313" key="2">
    <source>
        <dbReference type="EMBL" id="KAG5540021.1"/>
    </source>
</evidence>
<feature type="compositionally biased region" description="Polar residues" evidence="1">
    <location>
        <begin position="1"/>
        <end position="18"/>
    </location>
</feature>
<dbReference type="SUPFAM" id="SSF54403">
    <property type="entry name" value="Cystatin/monellin"/>
    <property type="match status" value="1"/>
</dbReference>
<dbReference type="InterPro" id="IPR046350">
    <property type="entry name" value="Cystatin_sf"/>
</dbReference>
<name>A0AAV6JFP1_9ERIC</name>
<feature type="compositionally biased region" description="Polar residues" evidence="1">
    <location>
        <begin position="266"/>
        <end position="277"/>
    </location>
</feature>
<dbReference type="PANTHER" id="PTHR31260:SF28">
    <property type="entry name" value="CYSTATIN DOMAIN PROTEIN"/>
    <property type="match status" value="1"/>
</dbReference>
<sequence length="476" mass="54786">MGSNDEVSNCRMTRSAYNQKKFVDRRMTRSEFLELQKQRQGDGKPQQRRRQKKKKIKNNTLTGRDRYVRDFTPEEREVYNKRVRESEGFDVGEIPDEVILNPVIREIPLDPRCSIIVYSTTSAKTALRDYNKDNVCLSTFGLHTKYQFVKLVRVCYRLAMGNMYYITFQAKQNGITRNFQARVREFLGMHIEFCREEKKPNLTEGRLTDFQHYEILLKLVEQFDLFNHRINALESRPTQRKVTNNLLMKSKMGVTDESKRVGVPQSKKSCTQNSTCSKEGRDQNQTKVKDGHIFKDEKALIEDPKEPQHSPVVALKEPLNVPCVAAVGESKELVVGHVLEMFLKVSNLSSEFSSESTALTAIADHQSSMSLVFKNAKDNLNEVILKDCETIKDEMLPIEESGNFLEDARVESEESSVPSSNKTNEVKQTVSSLESDNPSEVTRWLPKLADLVQGRHLSSREMLRLVLFLLWLGKYL</sequence>
<comment type="caution">
    <text evidence="2">The sequence shown here is derived from an EMBL/GenBank/DDBJ whole genome shotgun (WGS) entry which is preliminary data.</text>
</comment>
<accession>A0AAV6JFP1</accession>
<organism evidence="2 3">
    <name type="scientific">Rhododendron griersonianum</name>
    <dbReference type="NCBI Taxonomy" id="479676"/>
    <lineage>
        <taxon>Eukaryota</taxon>
        <taxon>Viridiplantae</taxon>
        <taxon>Streptophyta</taxon>
        <taxon>Embryophyta</taxon>
        <taxon>Tracheophyta</taxon>
        <taxon>Spermatophyta</taxon>
        <taxon>Magnoliopsida</taxon>
        <taxon>eudicotyledons</taxon>
        <taxon>Gunneridae</taxon>
        <taxon>Pentapetalae</taxon>
        <taxon>asterids</taxon>
        <taxon>Ericales</taxon>
        <taxon>Ericaceae</taxon>
        <taxon>Ericoideae</taxon>
        <taxon>Rhodoreae</taxon>
        <taxon>Rhododendron</taxon>
    </lineage>
</organism>
<feature type="compositionally biased region" description="Basic residues" evidence="1">
    <location>
        <begin position="46"/>
        <end position="57"/>
    </location>
</feature>
<feature type="region of interest" description="Disordered" evidence="1">
    <location>
        <begin position="407"/>
        <end position="434"/>
    </location>
</feature>
<keyword evidence="3" id="KW-1185">Reference proteome</keyword>
<reference evidence="2" key="1">
    <citation type="submission" date="2020-08" db="EMBL/GenBank/DDBJ databases">
        <title>Plant Genome Project.</title>
        <authorList>
            <person name="Zhang R.-G."/>
        </authorList>
    </citation>
    <scope>NUCLEOTIDE SEQUENCE</scope>
    <source>
        <strain evidence="2">WSP0</strain>
        <tissue evidence="2">Leaf</tissue>
    </source>
</reference>